<evidence type="ECO:0000313" key="3">
    <source>
        <dbReference type="Proteomes" id="UP001222325"/>
    </source>
</evidence>
<proteinExistence type="predicted"/>
<organism evidence="2 3">
    <name type="scientific">Mycena belliarum</name>
    <dbReference type="NCBI Taxonomy" id="1033014"/>
    <lineage>
        <taxon>Eukaryota</taxon>
        <taxon>Fungi</taxon>
        <taxon>Dikarya</taxon>
        <taxon>Basidiomycota</taxon>
        <taxon>Agaricomycotina</taxon>
        <taxon>Agaricomycetes</taxon>
        <taxon>Agaricomycetidae</taxon>
        <taxon>Agaricales</taxon>
        <taxon>Marasmiineae</taxon>
        <taxon>Mycenaceae</taxon>
        <taxon>Mycena</taxon>
    </lineage>
</organism>
<dbReference type="EMBL" id="JARJCN010000015">
    <property type="protein sequence ID" value="KAJ7094014.1"/>
    <property type="molecule type" value="Genomic_DNA"/>
</dbReference>
<gene>
    <name evidence="2" type="ORF">B0H15DRAFT_831591</name>
</gene>
<dbReference type="PANTHER" id="PTHR33129:SF1">
    <property type="entry name" value="ATP-BINDING PROTEIN"/>
    <property type="match status" value="1"/>
</dbReference>
<protein>
    <submittedName>
        <fullName evidence="2">Uncharacterized protein</fullName>
    </submittedName>
</protein>
<comment type="caution">
    <text evidence="2">The sequence shown here is derived from an EMBL/GenBank/DDBJ whole genome shotgun (WGS) entry which is preliminary data.</text>
</comment>
<evidence type="ECO:0000256" key="1">
    <source>
        <dbReference type="SAM" id="MobiDB-lite"/>
    </source>
</evidence>
<dbReference type="AlphaFoldDB" id="A0AAD6U9C9"/>
<accession>A0AAD6U9C9</accession>
<sequence length="550" mass="60772">MEGEPARREPPALFDRIETLTPDDGWLTPGSKKSDSDAIDVDDTDGEGDGEDPKDVDEGPPGIRYINLKVHPALAFGKLAEEVDWRGDNATFVIRHEYDVFMERAMACVSNPSHRARFFVTGQPGIGKSFGCYYFLFRLLALGQSVFLLNTPTSVSYFSRDGVQQTNQPLNDWPATIAALRNSWVLIDVDGQTDWTPPEVLRRARCVVWTSPPEGPRMRWFLKTYAAEGWYMKAWSSREIAALTERLEIDRIEIMERLATGGPVARSLFGGEDVPTRESVENDIQAALRGNIFVYTPFHPVLLIQPRVAIDKGSGRACLQRTEYTAEFLSAHLAHTTFDLAQGHLEKVQGQLAVALDTSATRAVAGKLLEAMMHRALTRGIQLPAVFGAGTVVATRKLIGKAGSFVCEPAPADIAKRPLYLRPESPNFAAVDAILATDEKLGLIRTSLGDSHRSDFGVMLRIMSRLPHGAQVDVSRLGEVIYCLVGTEPACVRELVAEASRALAELKMFDAEKLSKELSLRHAKLAHSRLSMFRVVGYTFVDKQGFAEVL</sequence>
<reference evidence="2" key="1">
    <citation type="submission" date="2023-03" db="EMBL/GenBank/DDBJ databases">
        <title>Massive genome expansion in bonnet fungi (Mycena s.s.) driven by repeated elements and novel gene families across ecological guilds.</title>
        <authorList>
            <consortium name="Lawrence Berkeley National Laboratory"/>
            <person name="Harder C.B."/>
            <person name="Miyauchi S."/>
            <person name="Viragh M."/>
            <person name="Kuo A."/>
            <person name="Thoen E."/>
            <person name="Andreopoulos B."/>
            <person name="Lu D."/>
            <person name="Skrede I."/>
            <person name="Drula E."/>
            <person name="Henrissat B."/>
            <person name="Morin E."/>
            <person name="Kohler A."/>
            <person name="Barry K."/>
            <person name="LaButti K."/>
            <person name="Morin E."/>
            <person name="Salamov A."/>
            <person name="Lipzen A."/>
            <person name="Mereny Z."/>
            <person name="Hegedus B."/>
            <person name="Baldrian P."/>
            <person name="Stursova M."/>
            <person name="Weitz H."/>
            <person name="Taylor A."/>
            <person name="Grigoriev I.V."/>
            <person name="Nagy L.G."/>
            <person name="Martin F."/>
            <person name="Kauserud H."/>
        </authorList>
    </citation>
    <scope>NUCLEOTIDE SEQUENCE</scope>
    <source>
        <strain evidence="2">CBHHK173m</strain>
    </source>
</reference>
<dbReference type="Proteomes" id="UP001222325">
    <property type="component" value="Unassembled WGS sequence"/>
</dbReference>
<feature type="compositionally biased region" description="Basic and acidic residues" evidence="1">
    <location>
        <begin position="1"/>
        <end position="18"/>
    </location>
</feature>
<feature type="compositionally biased region" description="Acidic residues" evidence="1">
    <location>
        <begin position="37"/>
        <end position="50"/>
    </location>
</feature>
<feature type="region of interest" description="Disordered" evidence="1">
    <location>
        <begin position="1"/>
        <end position="61"/>
    </location>
</feature>
<dbReference type="InterPro" id="IPR052980">
    <property type="entry name" value="Crinkler_effector"/>
</dbReference>
<dbReference type="PANTHER" id="PTHR33129">
    <property type="entry name" value="PROTEIN KINASE DOMAIN-CONTAINING PROTEIN-RELATED"/>
    <property type="match status" value="1"/>
</dbReference>
<name>A0AAD6U9C9_9AGAR</name>
<evidence type="ECO:0000313" key="2">
    <source>
        <dbReference type="EMBL" id="KAJ7094014.1"/>
    </source>
</evidence>
<keyword evidence="3" id="KW-1185">Reference proteome</keyword>